<dbReference type="EMBL" id="UGRU01000001">
    <property type="protein sequence ID" value="SUA47500.1"/>
    <property type="molecule type" value="Genomic_DNA"/>
</dbReference>
<dbReference type="RefSeq" id="WP_063917719.1">
    <property type="nucleotide sequence ID" value="NZ_JAJFOE010000002.1"/>
</dbReference>
<evidence type="ECO:0000313" key="3">
    <source>
        <dbReference type="Proteomes" id="UP000255082"/>
    </source>
</evidence>
<accession>A0A378X1M4</accession>
<dbReference type="Proteomes" id="UP000255082">
    <property type="component" value="Unassembled WGS sequence"/>
</dbReference>
<reference evidence="2 3" key="1">
    <citation type="submission" date="2018-06" db="EMBL/GenBank/DDBJ databases">
        <authorList>
            <consortium name="Pathogen Informatics"/>
            <person name="Doyle S."/>
        </authorList>
    </citation>
    <scope>NUCLEOTIDE SEQUENCE [LARGE SCALE GENOMIC DNA]</scope>
    <source>
        <strain evidence="2 3">NCTC13184</strain>
    </source>
</reference>
<evidence type="ECO:0000256" key="1">
    <source>
        <dbReference type="SAM" id="Phobius"/>
    </source>
</evidence>
<name>A0A378X1M4_9NOCA</name>
<keyword evidence="1" id="KW-1133">Transmembrane helix</keyword>
<protein>
    <submittedName>
        <fullName evidence="2">Uncharacterized protein</fullName>
    </submittedName>
</protein>
<dbReference type="OrthoDB" id="4578641at2"/>
<organism evidence="2 3">
    <name type="scientific">Nocardia africana</name>
    <dbReference type="NCBI Taxonomy" id="134964"/>
    <lineage>
        <taxon>Bacteria</taxon>
        <taxon>Bacillati</taxon>
        <taxon>Actinomycetota</taxon>
        <taxon>Actinomycetes</taxon>
        <taxon>Mycobacteriales</taxon>
        <taxon>Nocardiaceae</taxon>
        <taxon>Nocardia</taxon>
    </lineage>
</organism>
<gene>
    <name evidence="2" type="ORF">NCTC13184_06041</name>
</gene>
<keyword evidence="1" id="KW-0472">Membrane</keyword>
<dbReference type="AlphaFoldDB" id="A0A378X1M4"/>
<sequence length="92" mass="10699">MDIREWRAARARDRSMYTDAYRRERRRRTLGWLLAVIGLVVGLTHMLTHLGDWHFLWSSGWQDLLVGYPTAAVIAFAGLLLITAPTRQRPNH</sequence>
<keyword evidence="1" id="KW-0812">Transmembrane</keyword>
<feature type="transmembrane region" description="Helical" evidence="1">
    <location>
        <begin position="68"/>
        <end position="86"/>
    </location>
</feature>
<evidence type="ECO:0000313" key="2">
    <source>
        <dbReference type="EMBL" id="SUA47500.1"/>
    </source>
</evidence>
<feature type="transmembrane region" description="Helical" evidence="1">
    <location>
        <begin position="30"/>
        <end position="48"/>
    </location>
</feature>
<proteinExistence type="predicted"/>